<evidence type="ECO:0000256" key="1">
    <source>
        <dbReference type="ARBA" id="ARBA00004255"/>
    </source>
</evidence>
<dbReference type="Gene3D" id="3.30.450.50">
    <property type="entry name" value="Longin domain"/>
    <property type="match status" value="1"/>
</dbReference>
<dbReference type="GO" id="GO:1904115">
    <property type="term" value="C:axon cytoplasm"/>
    <property type="evidence" value="ECO:0007669"/>
    <property type="project" value="GOC"/>
</dbReference>
<dbReference type="GO" id="GO:0000139">
    <property type="term" value="C:Golgi membrane"/>
    <property type="evidence" value="ECO:0007669"/>
    <property type="project" value="UniProtKB-SubCell"/>
</dbReference>
<dbReference type="FunFam" id="1.25.10.10:FF:000055">
    <property type="entry name" value="AP-3 complex subunit delta"/>
    <property type="match status" value="1"/>
</dbReference>
<sequence>MALKMVKGSIDRMFDKNLQDLVRGIRNHKEDEAKYISQCIDEIKQELKQDNIAVKANAVCKLTYLQMLGYDISWAAFNIIEVMSASKFTFKRVGYLAASQCFHEGTDVIMLTTNQIRKDLSSPSQYDTGVALTGLSCFVTPDLARDLANDIMTLMSHTKPYIRKKAVLIMYKVFLKYPESLRPAFPRLKEKLEDPDPGVQSAAVNVICELARRNPKNYLSLAPLFFKLMTSSTNNWVLIKIIKLFGALTPLEPRLGKKLIEPLTNLIHSTSAMSLLYECVNTVIAVLISLSSGMPNHSASIQLCVQKLRILIEDSDQNLKYLGLLAMSKILKTHPKSVQSHKDLILQCLDDKDESIRLRALDLLYGMVSKKNLMEIVKKLMTHVDKAEGTTYRDELLTKIIDICSQSNYQYITNFEWYISILVELTRLEGTRHGHLIAAQMLDVAIRVKAIRRFAVSQMSALLDSAHLVTSSTQRNGICEVLYAAAWICGEFSEHLQEPHQTLEAMLRPKVTTLPGHIQAVYVQNVVKLYASILQQQEQAAEAEAAQEVTQLMVERLPQFVQSADLEVQERASCILQLVKHVQKLQAKGVPVAEEVSALFAGELNPVAPKAQKKVPVPEGLDLDAWINEPPSDSESEDEKPKAIFHDEEQKQVRHRQPEVDEEELARRREARKQEQANNPFYIKSSPSPQKRYQDTPGVEHIPVVQIDLTVPLKVPGMPMSDQYVKLEEERRHRQRLEKDKKKRRKKEKEKKGKHRRHSSLPTESDEDIAPAQQVDIVTEEMPENALPSDEDDKDPNDPYRALDIDLDKPLADSEKLPIQKHRNVETSKSPEKDDVPVVEKKSKKPKKKEKKHKEKEREKEKKKDKKKGEDLDFWLSTTPPSAAVPIPMLSKEELTVHTVTAQKDENDGPKKKEPEDEEDNMEHDQERKYSRHKKKKHKKEKEERSKDKKSKHKQTEQEETGTMEPVENGAAEEEPIPPMSSYCLLAENSYIKMTYDIQASLQKDSQVTVSVILENQSSSFLKNMELNVLDSLNTKMARPEGSSVHDGVPVPFQLPPGVSNEAQFVFTIQNIVMAQKLKGTLSFIAKDNDGATHEKLDFRLLFSCSSYLITTPCYSDAFAKLLESGDLSMSSIKVDGISVSFHNLLAKICFHHHFSVVERVDSCASMYSRSIQGHHVCLLVKKGESSVSVDGKCSDATLLSSLLEEMKATLAQC</sequence>
<keyword evidence="8" id="KW-0653">Protein transport</keyword>
<evidence type="ECO:0000256" key="9">
    <source>
        <dbReference type="ARBA" id="ARBA00022990"/>
    </source>
</evidence>
<dbReference type="GO" id="GO:0043195">
    <property type="term" value="C:terminal bouton"/>
    <property type="evidence" value="ECO:0007669"/>
    <property type="project" value="TreeGrafter"/>
</dbReference>
<feature type="compositionally biased region" description="Basic residues" evidence="18">
    <location>
        <begin position="930"/>
        <end position="940"/>
    </location>
</feature>
<dbReference type="GO" id="GO:0006623">
    <property type="term" value="P:protein targeting to vacuole"/>
    <property type="evidence" value="ECO:0007669"/>
    <property type="project" value="TreeGrafter"/>
</dbReference>
<dbReference type="GO" id="GO:0098943">
    <property type="term" value="P:neurotransmitter receptor transport, postsynaptic endosome to lysosome"/>
    <property type="evidence" value="ECO:0007669"/>
    <property type="project" value="TreeGrafter"/>
</dbReference>
<keyword evidence="6" id="KW-0597">Phosphoprotein</keyword>
<feature type="compositionally biased region" description="Basic and acidic residues" evidence="18">
    <location>
        <begin position="647"/>
        <end position="675"/>
    </location>
</feature>
<evidence type="ECO:0000256" key="3">
    <source>
        <dbReference type="ARBA" id="ARBA00006613"/>
    </source>
</evidence>
<evidence type="ECO:0000256" key="12">
    <source>
        <dbReference type="ARBA" id="ARBA00023136"/>
    </source>
</evidence>
<dbReference type="InterPro" id="IPR011989">
    <property type="entry name" value="ARM-like"/>
</dbReference>
<dbReference type="EMBL" id="GFFV01000488">
    <property type="protein sequence ID" value="JAV39457.1"/>
    <property type="molecule type" value="Transcribed_RNA"/>
</dbReference>
<evidence type="ECO:0000256" key="15">
    <source>
        <dbReference type="ARBA" id="ARBA00076631"/>
    </source>
</evidence>
<evidence type="ECO:0000256" key="14">
    <source>
        <dbReference type="ARBA" id="ARBA00071053"/>
    </source>
</evidence>
<proteinExistence type="inferred from homology"/>
<dbReference type="FunFam" id="3.30.450.50:FF:000001">
    <property type="entry name" value="AP-3 complex subunit delta-1, putative"/>
    <property type="match status" value="1"/>
</dbReference>
<dbReference type="InterPro" id="IPR002553">
    <property type="entry name" value="Clathrin/coatomer_adapt-like_N"/>
</dbReference>
<dbReference type="GO" id="GO:0010008">
    <property type="term" value="C:endosome membrane"/>
    <property type="evidence" value="ECO:0007669"/>
    <property type="project" value="UniProtKB-ARBA"/>
</dbReference>
<keyword evidence="7" id="KW-0677">Repeat</keyword>
<dbReference type="GO" id="GO:0048490">
    <property type="term" value="P:anterograde synaptic vesicle transport"/>
    <property type="evidence" value="ECO:0007669"/>
    <property type="project" value="TreeGrafter"/>
</dbReference>
<dbReference type="CTD" id="8943"/>
<evidence type="ECO:0000256" key="16">
    <source>
        <dbReference type="ARBA" id="ARBA00076924"/>
    </source>
</evidence>
<keyword evidence="5" id="KW-0963">Cytoplasm</keyword>
<dbReference type="InterPro" id="IPR016024">
    <property type="entry name" value="ARM-type_fold"/>
</dbReference>
<feature type="domain" description="AP-3 complex subunit delta" evidence="19">
    <location>
        <begin position="660"/>
        <end position="808"/>
    </location>
</feature>
<keyword evidence="4" id="KW-0813">Transport</keyword>
<evidence type="ECO:0000256" key="18">
    <source>
        <dbReference type="SAM" id="MobiDB-lite"/>
    </source>
</evidence>
<keyword evidence="12" id="KW-0472">Membrane</keyword>
<gene>
    <name evidence="20" type="primary">AP3D1</name>
    <name evidence="21" type="synonym">Ap3d1</name>
</gene>
<evidence type="ECO:0000256" key="5">
    <source>
        <dbReference type="ARBA" id="ARBA00022490"/>
    </source>
</evidence>
<comment type="function">
    <text evidence="13">Part of the AP-3 complex, an adaptor-related complex which is not clathrin-associated. The complex is associated with the Golgi region as well as more peripheral structures. It facilitates the budding of vesicles from the Golgi membrane and may be directly involved in trafficking to lysosomes. Involved in process of CD8+ T-cell and NK cell degranulation. In concert with the BLOC-1 complex, AP-3 is required to target cargos into vesicles assembled at cell bodies for delivery into neurites and nerve terminals.</text>
</comment>
<dbReference type="SUPFAM" id="SSF48371">
    <property type="entry name" value="ARM repeat"/>
    <property type="match status" value="1"/>
</dbReference>
<protein>
    <recommendedName>
        <fullName evidence="14">AP-3 complex subunit delta-1</fullName>
    </recommendedName>
    <alternativeName>
        <fullName evidence="15">AP-3 complex subunit delta</fullName>
    </alternativeName>
    <alternativeName>
        <fullName evidence="17">Adaptor-related protein complex 3 subunit delta-1</fullName>
    </alternativeName>
    <alternativeName>
        <fullName evidence="16">Delta-adaptin</fullName>
    </alternativeName>
</protein>
<dbReference type="AlphaFoldDB" id="A0A250Y746"/>
<comment type="similarity">
    <text evidence="3">Belongs to the adaptor complexes large subunit family.</text>
</comment>
<evidence type="ECO:0000256" key="7">
    <source>
        <dbReference type="ARBA" id="ARBA00022737"/>
    </source>
</evidence>
<keyword evidence="10" id="KW-0333">Golgi apparatus</keyword>
<reference evidence="20" key="1">
    <citation type="journal article" date="2017" name="G3 (Bethesda)">
        <title>De Novo Genome and Transcriptome Assembly of the Canadian Beaver (Castor canadensis).</title>
        <authorList>
            <person name="Lok S."/>
            <person name="Paton T.A."/>
            <person name="Wang Z."/>
            <person name="Kaur G."/>
            <person name="Walker S."/>
            <person name="Yuen R.K."/>
            <person name="Sung W.W."/>
            <person name="Whitney J."/>
            <person name="Buchanan J.A."/>
            <person name="Trost B."/>
            <person name="Singh N."/>
            <person name="Apresto B."/>
            <person name="Chen N."/>
            <person name="Coole M."/>
            <person name="Dawson T.J."/>
            <person name="Ho K.Y."/>
            <person name="Hu Z."/>
            <person name="Pullenayegum S."/>
            <person name="Samler K."/>
            <person name="Shipstone A."/>
            <person name="Tsoi F."/>
            <person name="Wang T."/>
            <person name="Pereira S.L."/>
            <person name="Rostami P."/>
            <person name="Ryan C.A."/>
            <person name="Tong A.H."/>
            <person name="Ng K."/>
            <person name="Sundaravadanam Y."/>
            <person name="Simpson J.T."/>
            <person name="Lim B.K."/>
            <person name="Engstrom M.D."/>
            <person name="Dutton C.J."/>
            <person name="Kerr K.C."/>
            <person name="Franke M."/>
            <person name="Rapley W."/>
            <person name="Wintle R.F."/>
            <person name="Scherer S.W."/>
        </authorList>
    </citation>
    <scope>NUCLEOTIDE SEQUENCE</scope>
    <source>
        <strain evidence="20">ROM106880</strain>
        <tissue evidence="20">Muscle</tissue>
    </source>
</reference>
<dbReference type="PANTHER" id="PTHR22781">
    <property type="entry name" value="DELTA ADAPTIN-RELATED"/>
    <property type="match status" value="1"/>
</dbReference>
<feature type="compositionally biased region" description="Basic residues" evidence="18">
    <location>
        <begin position="741"/>
        <end position="759"/>
    </location>
</feature>
<feature type="compositionally biased region" description="Basic and acidic residues" evidence="18">
    <location>
        <begin position="725"/>
        <end position="740"/>
    </location>
</feature>
<feature type="compositionally biased region" description="Basic and acidic residues" evidence="18">
    <location>
        <begin position="903"/>
        <end position="915"/>
    </location>
</feature>
<name>A0A250Y746_CASCN</name>
<dbReference type="PANTHER" id="PTHR22781:SF12">
    <property type="entry name" value="AP-3 COMPLEX SUBUNIT DELTA-1"/>
    <property type="match status" value="1"/>
</dbReference>
<dbReference type="Pfam" id="PF01602">
    <property type="entry name" value="Adaptin_N"/>
    <property type="match status" value="1"/>
</dbReference>
<comment type="subcellular location">
    <subcellularLocation>
        <location evidence="2">Cytoplasm</location>
    </subcellularLocation>
    <subcellularLocation>
        <location evidence="1">Golgi apparatus membrane</location>
        <topology evidence="1">Peripheral membrane protein</topology>
        <orientation evidence="1">Cytoplasmic side</orientation>
    </subcellularLocation>
</comment>
<keyword evidence="9" id="KW-0007">Acetylation</keyword>
<feature type="compositionally biased region" description="Acidic residues" evidence="18">
    <location>
        <begin position="778"/>
        <end position="795"/>
    </location>
</feature>
<dbReference type="GO" id="GO:0006896">
    <property type="term" value="P:Golgi to vacuole transport"/>
    <property type="evidence" value="ECO:0007669"/>
    <property type="project" value="TreeGrafter"/>
</dbReference>
<evidence type="ECO:0000256" key="4">
    <source>
        <dbReference type="ARBA" id="ARBA00022448"/>
    </source>
</evidence>
<dbReference type="GO" id="GO:0030123">
    <property type="term" value="C:AP-3 adaptor complex"/>
    <property type="evidence" value="ECO:0007669"/>
    <property type="project" value="InterPro"/>
</dbReference>
<dbReference type="Pfam" id="PF26171">
    <property type="entry name" value="Mu_AP3"/>
    <property type="match status" value="1"/>
</dbReference>
<dbReference type="Gene3D" id="1.25.10.10">
    <property type="entry name" value="Leucine-rich Repeat Variant"/>
    <property type="match status" value="1"/>
</dbReference>
<dbReference type="RefSeq" id="XP_020019622.1">
    <property type="nucleotide sequence ID" value="XM_020164033.1"/>
</dbReference>
<reference evidence="21" key="2">
    <citation type="submission" date="2025-04" db="UniProtKB">
        <authorList>
            <consortium name="RefSeq"/>
        </authorList>
    </citation>
    <scope>IDENTIFICATION</scope>
</reference>
<evidence type="ECO:0000313" key="21">
    <source>
        <dbReference type="RefSeq" id="XP_020019622.1"/>
    </source>
</evidence>
<feature type="compositionally biased region" description="Basic residues" evidence="18">
    <location>
        <begin position="842"/>
        <end position="855"/>
    </location>
</feature>
<evidence type="ECO:0000256" key="8">
    <source>
        <dbReference type="ARBA" id="ARBA00022927"/>
    </source>
</evidence>
<dbReference type="InterPro" id="IPR010474">
    <property type="entry name" value="AP3D_dom_metazoa"/>
</dbReference>
<dbReference type="RefSeq" id="XP_073910657.1">
    <property type="nucleotide sequence ID" value="XM_074054556.1"/>
</dbReference>
<dbReference type="GO" id="GO:0048499">
    <property type="term" value="P:synaptic vesicle membrane organization"/>
    <property type="evidence" value="ECO:0007669"/>
    <property type="project" value="TreeGrafter"/>
</dbReference>
<keyword evidence="11" id="KW-0175">Coiled coil</keyword>
<evidence type="ECO:0000256" key="6">
    <source>
        <dbReference type="ARBA" id="ARBA00022553"/>
    </source>
</evidence>
<organism evidence="20">
    <name type="scientific">Castor canadensis</name>
    <name type="common">American beaver</name>
    <dbReference type="NCBI Taxonomy" id="51338"/>
    <lineage>
        <taxon>Eukaryota</taxon>
        <taxon>Metazoa</taxon>
        <taxon>Chordata</taxon>
        <taxon>Craniata</taxon>
        <taxon>Vertebrata</taxon>
        <taxon>Euteleostomi</taxon>
        <taxon>Mammalia</taxon>
        <taxon>Eutheria</taxon>
        <taxon>Euarchontoglires</taxon>
        <taxon>Glires</taxon>
        <taxon>Rodentia</taxon>
        <taxon>Castorimorpha</taxon>
        <taxon>Castoridae</taxon>
        <taxon>Castor</taxon>
    </lineage>
</organism>
<evidence type="ECO:0000256" key="10">
    <source>
        <dbReference type="ARBA" id="ARBA00023034"/>
    </source>
</evidence>
<dbReference type="GO" id="GO:0016182">
    <property type="term" value="P:synaptic vesicle budding from endosome"/>
    <property type="evidence" value="ECO:0007669"/>
    <property type="project" value="TreeGrafter"/>
</dbReference>
<evidence type="ECO:0000256" key="17">
    <source>
        <dbReference type="ARBA" id="ARBA00077434"/>
    </source>
</evidence>
<feature type="region of interest" description="Disordered" evidence="18">
    <location>
        <begin position="647"/>
        <end position="698"/>
    </location>
</feature>
<feature type="compositionally biased region" description="Basic and acidic residues" evidence="18">
    <location>
        <begin position="856"/>
        <end position="871"/>
    </location>
</feature>
<dbReference type="GeneID" id="109686628"/>
<evidence type="ECO:0000256" key="11">
    <source>
        <dbReference type="ARBA" id="ARBA00023054"/>
    </source>
</evidence>
<evidence type="ECO:0000256" key="2">
    <source>
        <dbReference type="ARBA" id="ARBA00004496"/>
    </source>
</evidence>
<evidence type="ECO:0000256" key="13">
    <source>
        <dbReference type="ARBA" id="ARBA00055970"/>
    </source>
</evidence>
<dbReference type="InterPro" id="IPR058898">
    <property type="entry name" value="Mu_AP3"/>
</dbReference>
<dbReference type="Pfam" id="PF06375">
    <property type="entry name" value="AP3D1"/>
    <property type="match status" value="1"/>
</dbReference>
<dbReference type="GO" id="GO:0098830">
    <property type="term" value="C:presynaptic endosome"/>
    <property type="evidence" value="ECO:0007669"/>
    <property type="project" value="TreeGrafter"/>
</dbReference>
<evidence type="ECO:0000313" key="20">
    <source>
        <dbReference type="EMBL" id="JAV39457.1"/>
    </source>
</evidence>
<feature type="region of interest" description="Disordered" evidence="18">
    <location>
        <begin position="724"/>
        <end position="967"/>
    </location>
</feature>
<feature type="region of interest" description="Disordered" evidence="18">
    <location>
        <begin position="622"/>
        <end position="641"/>
    </location>
</feature>
<evidence type="ECO:0000259" key="19">
    <source>
        <dbReference type="SMART" id="SM01354"/>
    </source>
</evidence>
<accession>A0A250Y746</accession>
<dbReference type="InterPro" id="IPR017105">
    <property type="entry name" value="AP3_complex_dsu"/>
</dbReference>
<dbReference type="OrthoDB" id="10264595at2759"/>
<feature type="compositionally biased region" description="Basic and acidic residues" evidence="18">
    <location>
        <begin position="796"/>
        <end position="841"/>
    </location>
</feature>
<dbReference type="SMART" id="SM01354">
    <property type="entry name" value="BLVR"/>
    <property type="match status" value="1"/>
</dbReference>